<dbReference type="EMBL" id="CP107006">
    <property type="protein sequence ID" value="UYQ94399.1"/>
    <property type="molecule type" value="Genomic_DNA"/>
</dbReference>
<dbReference type="RefSeq" id="WP_264282294.1">
    <property type="nucleotide sequence ID" value="NZ_CP107006.1"/>
</dbReference>
<dbReference type="Proteomes" id="UP001162741">
    <property type="component" value="Chromosome"/>
</dbReference>
<evidence type="ECO:0000313" key="2">
    <source>
        <dbReference type="Proteomes" id="UP001162741"/>
    </source>
</evidence>
<evidence type="ECO:0000313" key="1">
    <source>
        <dbReference type="EMBL" id="UYQ94399.1"/>
    </source>
</evidence>
<protein>
    <submittedName>
        <fullName evidence="1">Uncharacterized protein</fullName>
    </submittedName>
</protein>
<name>A0ABY6J3Z9_9BACT</name>
<gene>
    <name evidence="1" type="ORF">MKQ68_04760</name>
</gene>
<sequence>MKNLRKRHKIEQSLGGQTLHRVADGFKIRRKTGVDGDRIKTDPKFGNTLLSTYDFTTAAIAGRVLREALSFVIGNARDSRMTIRLTTQMRHVLKRDAQHARGQRQVQNGDLSLLHGFQFNADCPLPNLLLAPYTTTVDRETGLAQVIMDGYKPRKVINSPKNATHYVLHMAATAVDFVTGKAQTAVVETLPQPLDEHQAPGITLSAQLEANSDKPLFVVLGMHFLSIENGIRYAVGGSGFSGLAIVGVE</sequence>
<accession>A0ABY6J3Z9</accession>
<organism evidence="1 2">
    <name type="scientific">Chitinophaga horti</name>
    <dbReference type="NCBI Taxonomy" id="2920382"/>
    <lineage>
        <taxon>Bacteria</taxon>
        <taxon>Pseudomonadati</taxon>
        <taxon>Bacteroidota</taxon>
        <taxon>Chitinophagia</taxon>
        <taxon>Chitinophagales</taxon>
        <taxon>Chitinophagaceae</taxon>
        <taxon>Chitinophaga</taxon>
    </lineage>
</organism>
<reference evidence="1" key="1">
    <citation type="submission" date="2022-10" db="EMBL/GenBank/DDBJ databases">
        <title>Chitinophaga sp. nov., isolated from soil.</title>
        <authorList>
            <person name="Jeon C.O."/>
        </authorList>
    </citation>
    <scope>NUCLEOTIDE SEQUENCE</scope>
    <source>
        <strain evidence="1">R8</strain>
    </source>
</reference>
<keyword evidence="2" id="KW-1185">Reference proteome</keyword>
<proteinExistence type="predicted"/>